<dbReference type="OrthoDB" id="2367685at2759"/>
<dbReference type="SMART" id="SM00456">
    <property type="entry name" value="WW"/>
    <property type="match status" value="1"/>
</dbReference>
<dbReference type="InterPro" id="IPR036020">
    <property type="entry name" value="WW_dom_sf"/>
</dbReference>
<feature type="domain" description="WW" evidence="2">
    <location>
        <begin position="4"/>
        <end position="38"/>
    </location>
</feature>
<feature type="compositionally biased region" description="Low complexity" evidence="1">
    <location>
        <begin position="41"/>
        <end position="50"/>
    </location>
</feature>
<feature type="region of interest" description="Disordered" evidence="1">
    <location>
        <begin position="34"/>
        <end position="60"/>
    </location>
</feature>
<sequence length="60" mass="7186">MDQRPLPQGWIAKWDPRYQRHYFVEPSKGITTWEDPRGPLSSQHQQYSYHNQTTITSRSP</sequence>
<dbReference type="Pfam" id="PF00397">
    <property type="entry name" value="WW"/>
    <property type="match status" value="1"/>
</dbReference>
<comment type="caution">
    <text evidence="3">The sequence shown here is derived from an EMBL/GenBank/DDBJ whole genome shotgun (WGS) entry which is preliminary data.</text>
</comment>
<feature type="compositionally biased region" description="Polar residues" evidence="1">
    <location>
        <begin position="51"/>
        <end position="60"/>
    </location>
</feature>
<dbReference type="InterPro" id="IPR001202">
    <property type="entry name" value="WW_dom"/>
</dbReference>
<reference evidence="3" key="1">
    <citation type="submission" date="2021-06" db="EMBL/GenBank/DDBJ databases">
        <authorList>
            <person name="Kallberg Y."/>
            <person name="Tangrot J."/>
            <person name="Rosling A."/>
        </authorList>
    </citation>
    <scope>NUCLEOTIDE SEQUENCE</scope>
    <source>
        <strain evidence="3">FL130A</strain>
    </source>
</reference>
<keyword evidence="4" id="KW-1185">Reference proteome</keyword>
<gene>
    <name evidence="3" type="ORF">ALEPTO_LOCUS13859</name>
</gene>
<feature type="non-terminal residue" evidence="3">
    <location>
        <position position="60"/>
    </location>
</feature>
<dbReference type="Proteomes" id="UP000789508">
    <property type="component" value="Unassembled WGS sequence"/>
</dbReference>
<dbReference type="PROSITE" id="PS01159">
    <property type="entry name" value="WW_DOMAIN_1"/>
    <property type="match status" value="1"/>
</dbReference>
<dbReference type="SUPFAM" id="SSF51045">
    <property type="entry name" value="WW domain"/>
    <property type="match status" value="1"/>
</dbReference>
<dbReference type="EMBL" id="CAJVPS010049132">
    <property type="protein sequence ID" value="CAG8765731.1"/>
    <property type="molecule type" value="Genomic_DNA"/>
</dbReference>
<evidence type="ECO:0000313" key="4">
    <source>
        <dbReference type="Proteomes" id="UP000789508"/>
    </source>
</evidence>
<accession>A0A9N9J7J3</accession>
<evidence type="ECO:0000256" key="1">
    <source>
        <dbReference type="SAM" id="MobiDB-lite"/>
    </source>
</evidence>
<dbReference type="PROSITE" id="PS50020">
    <property type="entry name" value="WW_DOMAIN_2"/>
    <property type="match status" value="1"/>
</dbReference>
<name>A0A9N9J7J3_9GLOM</name>
<organism evidence="3 4">
    <name type="scientific">Ambispora leptoticha</name>
    <dbReference type="NCBI Taxonomy" id="144679"/>
    <lineage>
        <taxon>Eukaryota</taxon>
        <taxon>Fungi</taxon>
        <taxon>Fungi incertae sedis</taxon>
        <taxon>Mucoromycota</taxon>
        <taxon>Glomeromycotina</taxon>
        <taxon>Glomeromycetes</taxon>
        <taxon>Archaeosporales</taxon>
        <taxon>Ambisporaceae</taxon>
        <taxon>Ambispora</taxon>
    </lineage>
</organism>
<evidence type="ECO:0000259" key="2">
    <source>
        <dbReference type="PROSITE" id="PS50020"/>
    </source>
</evidence>
<protein>
    <submittedName>
        <fullName evidence="3">1877_t:CDS:1</fullName>
    </submittedName>
</protein>
<dbReference type="Gene3D" id="2.20.70.10">
    <property type="match status" value="1"/>
</dbReference>
<evidence type="ECO:0000313" key="3">
    <source>
        <dbReference type="EMBL" id="CAG8765731.1"/>
    </source>
</evidence>
<dbReference type="AlphaFoldDB" id="A0A9N9J7J3"/>
<proteinExistence type="predicted"/>